<reference evidence="1" key="1">
    <citation type="submission" date="2020-08" db="EMBL/GenBank/DDBJ databases">
        <title>Genome public.</title>
        <authorList>
            <person name="Liu C."/>
            <person name="Sun Q."/>
        </authorList>
    </citation>
    <scope>NUCLEOTIDE SEQUENCE</scope>
    <source>
        <strain evidence="1">NSJ-33</strain>
    </source>
</reference>
<keyword evidence="2" id="KW-1185">Reference proteome</keyword>
<dbReference type="InterPro" id="IPR014986">
    <property type="entry name" value="XkdN-like"/>
</dbReference>
<proteinExistence type="predicted"/>
<dbReference type="AlphaFoldDB" id="A0A926E137"/>
<dbReference type="Proteomes" id="UP000610760">
    <property type="component" value="Unassembled WGS sequence"/>
</dbReference>
<evidence type="ECO:0000313" key="1">
    <source>
        <dbReference type="EMBL" id="MBC8559669.1"/>
    </source>
</evidence>
<dbReference type="Gene3D" id="3.30.2220.30">
    <property type="match status" value="1"/>
</dbReference>
<organism evidence="1 2">
    <name type="scientific">Fumia xinanensis</name>
    <dbReference type="NCBI Taxonomy" id="2763659"/>
    <lineage>
        <taxon>Bacteria</taxon>
        <taxon>Bacillati</taxon>
        <taxon>Bacillota</taxon>
        <taxon>Clostridia</taxon>
        <taxon>Eubacteriales</taxon>
        <taxon>Oscillospiraceae</taxon>
        <taxon>Fumia</taxon>
    </lineage>
</organism>
<sequence length="142" mass="15817">MDGLSGFLKQNAVKVENEKTAVSARFLDGEKKPLLWEIKCITPAEDEEIRRECLRRAPVPGKKGQYAAEVDADLYLGKLAATCTVFPDLNDRELQDSYGVMGADSLLKAMLTPGEYAEYLNRVQALNGFDVTMDERVEQAKN</sequence>
<name>A0A926E137_9FIRM</name>
<comment type="caution">
    <text evidence="1">The sequence shown here is derived from an EMBL/GenBank/DDBJ whole genome shotgun (WGS) entry which is preliminary data.</text>
</comment>
<gene>
    <name evidence="1" type="ORF">H8710_06225</name>
</gene>
<accession>A0A926E137</accession>
<dbReference type="InterPro" id="IPR038559">
    <property type="entry name" value="XkdN-like_sf"/>
</dbReference>
<protein>
    <submittedName>
        <fullName evidence="1">Phage portal protein</fullName>
    </submittedName>
</protein>
<dbReference type="RefSeq" id="WP_249294567.1">
    <property type="nucleotide sequence ID" value="NZ_JACRSV010000001.1"/>
</dbReference>
<evidence type="ECO:0000313" key="2">
    <source>
        <dbReference type="Proteomes" id="UP000610760"/>
    </source>
</evidence>
<dbReference type="Pfam" id="PF08890">
    <property type="entry name" value="Phage_TAC_5"/>
    <property type="match status" value="1"/>
</dbReference>
<dbReference type="EMBL" id="JACRSV010000001">
    <property type="protein sequence ID" value="MBC8559669.1"/>
    <property type="molecule type" value="Genomic_DNA"/>
</dbReference>